<dbReference type="InterPro" id="IPR000595">
    <property type="entry name" value="cNMP-bd_dom"/>
</dbReference>
<dbReference type="CDD" id="cd00038">
    <property type="entry name" value="CAP_ED"/>
    <property type="match status" value="1"/>
</dbReference>
<dbReference type="InterPro" id="IPR014710">
    <property type="entry name" value="RmlC-like_jellyroll"/>
</dbReference>
<feature type="domain" description="HTH crp-type" evidence="5">
    <location>
        <begin position="119"/>
        <end position="193"/>
    </location>
</feature>
<dbReference type="Pfam" id="PF00027">
    <property type="entry name" value="cNMP_binding"/>
    <property type="match status" value="1"/>
</dbReference>
<proteinExistence type="predicted"/>
<dbReference type="SMART" id="SM00419">
    <property type="entry name" value="HTH_CRP"/>
    <property type="match status" value="1"/>
</dbReference>
<dbReference type="GO" id="GO:0003700">
    <property type="term" value="F:DNA-binding transcription factor activity"/>
    <property type="evidence" value="ECO:0007669"/>
    <property type="project" value="InterPro"/>
</dbReference>
<dbReference type="EMBL" id="QUWK01000006">
    <property type="protein sequence ID" value="RFU95054.1"/>
    <property type="molecule type" value="Genomic_DNA"/>
</dbReference>
<name>A0A372MH42_9SPIR</name>
<dbReference type="Pfam" id="PF13545">
    <property type="entry name" value="HTH_Crp_2"/>
    <property type="match status" value="1"/>
</dbReference>
<dbReference type="CDD" id="cd00092">
    <property type="entry name" value="HTH_CRP"/>
    <property type="match status" value="1"/>
</dbReference>
<dbReference type="PROSITE" id="PS00042">
    <property type="entry name" value="HTH_CRP_1"/>
    <property type="match status" value="1"/>
</dbReference>
<dbReference type="SUPFAM" id="SSF46785">
    <property type="entry name" value="Winged helix' DNA-binding domain"/>
    <property type="match status" value="1"/>
</dbReference>
<gene>
    <name evidence="6" type="ORF">DYP60_06870</name>
</gene>
<feature type="domain" description="Cyclic nucleotide-binding" evidence="4">
    <location>
        <begin position="1"/>
        <end position="105"/>
    </location>
</feature>
<sequence>MEHHRYKKGEIIVREGEKASAFTVIREGSAKAYRITPDGREQILYIFPVNDYFGARFLFTEERVPYTVEALEPTTVCTLSKTNFENLLAEHSQVAIEIIEAMANRMSRLENAMQSMGGRNADMRIASLLLEFKESYGHYNGNFLEITLPLSREGLANYLGIARETLSRKLTQFEEDGIILAVGNRVIRILDLAKLTDLSYLVD</sequence>
<dbReference type="AlphaFoldDB" id="A0A372MH42"/>
<evidence type="ECO:0000256" key="2">
    <source>
        <dbReference type="ARBA" id="ARBA00023125"/>
    </source>
</evidence>
<evidence type="ECO:0000259" key="5">
    <source>
        <dbReference type="PROSITE" id="PS51063"/>
    </source>
</evidence>
<dbReference type="PANTHER" id="PTHR24567">
    <property type="entry name" value="CRP FAMILY TRANSCRIPTIONAL REGULATORY PROTEIN"/>
    <property type="match status" value="1"/>
</dbReference>
<dbReference type="InterPro" id="IPR036390">
    <property type="entry name" value="WH_DNA-bd_sf"/>
</dbReference>
<protein>
    <submittedName>
        <fullName evidence="6">Crp/Fnr family transcriptional regulator</fullName>
    </submittedName>
</protein>
<dbReference type="InterPro" id="IPR018490">
    <property type="entry name" value="cNMP-bd_dom_sf"/>
</dbReference>
<dbReference type="InterPro" id="IPR050397">
    <property type="entry name" value="Env_Response_Regulators"/>
</dbReference>
<accession>A0A372MH42</accession>
<keyword evidence="7" id="KW-1185">Reference proteome</keyword>
<dbReference type="GO" id="GO:0005829">
    <property type="term" value="C:cytosol"/>
    <property type="evidence" value="ECO:0007669"/>
    <property type="project" value="TreeGrafter"/>
</dbReference>
<dbReference type="PRINTS" id="PR00034">
    <property type="entry name" value="HTHCRP"/>
</dbReference>
<comment type="caution">
    <text evidence="6">The sequence shown here is derived from an EMBL/GenBank/DDBJ whole genome shotgun (WGS) entry which is preliminary data.</text>
</comment>
<dbReference type="GO" id="GO:0003677">
    <property type="term" value="F:DNA binding"/>
    <property type="evidence" value="ECO:0007669"/>
    <property type="project" value="UniProtKB-KW"/>
</dbReference>
<evidence type="ECO:0000259" key="4">
    <source>
        <dbReference type="PROSITE" id="PS50042"/>
    </source>
</evidence>
<dbReference type="InterPro" id="IPR012318">
    <property type="entry name" value="HTH_CRP"/>
</dbReference>
<keyword evidence="2" id="KW-0238">DNA-binding</keyword>
<keyword evidence="1" id="KW-0805">Transcription regulation</keyword>
<dbReference type="PANTHER" id="PTHR24567:SF28">
    <property type="entry name" value="LISTERIOLYSIN REGULATORY PROTEIN"/>
    <property type="match status" value="1"/>
</dbReference>
<reference evidence="6 7" key="2">
    <citation type="submission" date="2018-09" db="EMBL/GenBank/DDBJ databases">
        <title>Genome of Sphaerochaeta halotolerans strain 4-11.</title>
        <authorList>
            <person name="Nazina T.N."/>
            <person name="Sokolova D.S."/>
        </authorList>
    </citation>
    <scope>NUCLEOTIDE SEQUENCE [LARGE SCALE GENOMIC DNA]</scope>
    <source>
        <strain evidence="6 7">4-11</strain>
    </source>
</reference>
<evidence type="ECO:0000313" key="6">
    <source>
        <dbReference type="EMBL" id="RFU95054.1"/>
    </source>
</evidence>
<dbReference type="Gene3D" id="2.60.120.10">
    <property type="entry name" value="Jelly Rolls"/>
    <property type="match status" value="1"/>
</dbReference>
<keyword evidence="3" id="KW-0804">Transcription</keyword>
<dbReference type="Proteomes" id="UP000264002">
    <property type="component" value="Unassembled WGS sequence"/>
</dbReference>
<dbReference type="OrthoDB" id="9798104at2"/>
<evidence type="ECO:0000256" key="1">
    <source>
        <dbReference type="ARBA" id="ARBA00023015"/>
    </source>
</evidence>
<dbReference type="PROSITE" id="PS50042">
    <property type="entry name" value="CNMP_BINDING_3"/>
    <property type="match status" value="1"/>
</dbReference>
<evidence type="ECO:0000313" key="7">
    <source>
        <dbReference type="Proteomes" id="UP000264002"/>
    </source>
</evidence>
<dbReference type="InterPro" id="IPR018335">
    <property type="entry name" value="Tscrpt_reg_HTH_Crp-type_CS"/>
</dbReference>
<reference evidence="7" key="1">
    <citation type="submission" date="2018-08" db="EMBL/GenBank/DDBJ databases">
        <authorList>
            <person name="Grouzdev D.S."/>
            <person name="Krutkina M.S."/>
        </authorList>
    </citation>
    <scope>NUCLEOTIDE SEQUENCE [LARGE SCALE GENOMIC DNA]</scope>
    <source>
        <strain evidence="7">4-11</strain>
    </source>
</reference>
<evidence type="ECO:0000256" key="3">
    <source>
        <dbReference type="ARBA" id="ARBA00023163"/>
    </source>
</evidence>
<dbReference type="SMART" id="SM00100">
    <property type="entry name" value="cNMP"/>
    <property type="match status" value="1"/>
</dbReference>
<organism evidence="6 7">
    <name type="scientific">Sphaerochaeta halotolerans</name>
    <dbReference type="NCBI Taxonomy" id="2293840"/>
    <lineage>
        <taxon>Bacteria</taxon>
        <taxon>Pseudomonadati</taxon>
        <taxon>Spirochaetota</taxon>
        <taxon>Spirochaetia</taxon>
        <taxon>Spirochaetales</taxon>
        <taxon>Sphaerochaetaceae</taxon>
        <taxon>Sphaerochaeta</taxon>
    </lineage>
</organism>
<dbReference type="SUPFAM" id="SSF51206">
    <property type="entry name" value="cAMP-binding domain-like"/>
    <property type="match status" value="1"/>
</dbReference>
<dbReference type="PROSITE" id="PS51063">
    <property type="entry name" value="HTH_CRP_2"/>
    <property type="match status" value="1"/>
</dbReference>